<feature type="transmembrane region" description="Helical" evidence="7">
    <location>
        <begin position="235"/>
        <end position="257"/>
    </location>
</feature>
<feature type="transmembrane region" description="Helical" evidence="7">
    <location>
        <begin position="322"/>
        <end position="344"/>
    </location>
</feature>
<organism evidence="9 10">
    <name type="scientific">Streptomyces zaomyceticus</name>
    <dbReference type="NCBI Taxonomy" id="68286"/>
    <lineage>
        <taxon>Bacteria</taxon>
        <taxon>Bacillati</taxon>
        <taxon>Actinomycetota</taxon>
        <taxon>Actinomycetes</taxon>
        <taxon>Kitasatosporales</taxon>
        <taxon>Streptomycetaceae</taxon>
        <taxon>Streptomyces</taxon>
    </lineage>
</organism>
<evidence type="ECO:0000256" key="1">
    <source>
        <dbReference type="ARBA" id="ARBA00004141"/>
    </source>
</evidence>
<dbReference type="PANTHER" id="PTHR32468:SF0">
    <property type="entry name" value="K(+)_H(+) ANTIPORTER 1"/>
    <property type="match status" value="1"/>
</dbReference>
<evidence type="ECO:0000259" key="8">
    <source>
        <dbReference type="Pfam" id="PF00999"/>
    </source>
</evidence>
<keyword evidence="2" id="KW-0813">Transport</keyword>
<feature type="transmembrane region" description="Helical" evidence="7">
    <location>
        <begin position="263"/>
        <end position="280"/>
    </location>
</feature>
<keyword evidence="10" id="KW-1185">Reference proteome</keyword>
<protein>
    <submittedName>
        <fullName evidence="9">Cation:proton antiporter</fullName>
    </submittedName>
</protein>
<gene>
    <name evidence="9" type="ORF">OG814_10290</name>
</gene>
<feature type="transmembrane region" description="Helical" evidence="7">
    <location>
        <begin position="292"/>
        <end position="310"/>
    </location>
</feature>
<keyword evidence="5" id="KW-0406">Ion transport</keyword>
<dbReference type="PANTHER" id="PTHR32468">
    <property type="entry name" value="CATION/H + ANTIPORTER"/>
    <property type="match status" value="1"/>
</dbReference>
<evidence type="ECO:0000256" key="4">
    <source>
        <dbReference type="ARBA" id="ARBA00022989"/>
    </source>
</evidence>
<feature type="transmembrane region" description="Helical" evidence="7">
    <location>
        <begin position="203"/>
        <end position="223"/>
    </location>
</feature>
<feature type="transmembrane region" description="Helical" evidence="7">
    <location>
        <begin position="173"/>
        <end position="197"/>
    </location>
</feature>
<evidence type="ECO:0000313" key="10">
    <source>
        <dbReference type="Proteomes" id="UP001622594"/>
    </source>
</evidence>
<evidence type="ECO:0000256" key="3">
    <source>
        <dbReference type="ARBA" id="ARBA00022692"/>
    </source>
</evidence>
<feature type="domain" description="Cation/H+ exchanger transmembrane" evidence="8">
    <location>
        <begin position="23"/>
        <end position="401"/>
    </location>
</feature>
<feature type="transmembrane region" description="Helical" evidence="7">
    <location>
        <begin position="105"/>
        <end position="129"/>
    </location>
</feature>
<dbReference type="InterPro" id="IPR050794">
    <property type="entry name" value="CPA2_transporter"/>
</dbReference>
<name>A0ABZ1L7L5_9ACTN</name>
<feature type="transmembrane region" description="Helical" evidence="7">
    <location>
        <begin position="141"/>
        <end position="161"/>
    </location>
</feature>
<feature type="transmembrane region" description="Helical" evidence="7">
    <location>
        <begin position="39"/>
        <end position="58"/>
    </location>
</feature>
<evidence type="ECO:0000256" key="2">
    <source>
        <dbReference type="ARBA" id="ARBA00022448"/>
    </source>
</evidence>
<keyword evidence="3 7" id="KW-0812">Transmembrane</keyword>
<dbReference type="Gene3D" id="1.20.1530.20">
    <property type="match status" value="1"/>
</dbReference>
<evidence type="ECO:0000313" key="9">
    <source>
        <dbReference type="EMBL" id="WTR69626.1"/>
    </source>
</evidence>
<proteinExistence type="predicted"/>
<evidence type="ECO:0000256" key="7">
    <source>
        <dbReference type="SAM" id="Phobius"/>
    </source>
</evidence>
<accession>A0ABZ1L7L5</accession>
<dbReference type="Proteomes" id="UP001622594">
    <property type="component" value="Chromosome"/>
</dbReference>
<feature type="transmembrane region" description="Helical" evidence="7">
    <location>
        <begin position="365"/>
        <end position="382"/>
    </location>
</feature>
<feature type="transmembrane region" description="Helical" evidence="7">
    <location>
        <begin position="13"/>
        <end position="32"/>
    </location>
</feature>
<dbReference type="PROSITE" id="PS51257">
    <property type="entry name" value="PROKAR_LIPOPROTEIN"/>
    <property type="match status" value="1"/>
</dbReference>
<keyword evidence="6 7" id="KW-0472">Membrane</keyword>
<reference evidence="9 10" key="1">
    <citation type="submission" date="2022-10" db="EMBL/GenBank/DDBJ databases">
        <title>The complete genomes of actinobacterial strains from the NBC collection.</title>
        <authorList>
            <person name="Joergensen T.S."/>
            <person name="Alvarez Arevalo M."/>
            <person name="Sterndorff E.B."/>
            <person name="Faurdal D."/>
            <person name="Vuksanovic O."/>
            <person name="Mourched A.-S."/>
            <person name="Charusanti P."/>
            <person name="Shaw S."/>
            <person name="Blin K."/>
            <person name="Weber T."/>
        </authorList>
    </citation>
    <scope>NUCLEOTIDE SEQUENCE [LARGE SCALE GENOMIC DNA]</scope>
    <source>
        <strain evidence="9 10">NBC_00123</strain>
    </source>
</reference>
<keyword evidence="4 7" id="KW-1133">Transmembrane helix</keyword>
<dbReference type="RefSeq" id="WP_371635437.1">
    <property type="nucleotide sequence ID" value="NZ_CP108062.1"/>
</dbReference>
<dbReference type="InterPro" id="IPR038770">
    <property type="entry name" value="Na+/solute_symporter_sf"/>
</dbReference>
<dbReference type="InterPro" id="IPR006153">
    <property type="entry name" value="Cation/H_exchanger_TM"/>
</dbReference>
<evidence type="ECO:0000256" key="5">
    <source>
        <dbReference type="ARBA" id="ARBA00023065"/>
    </source>
</evidence>
<comment type="subcellular location">
    <subcellularLocation>
        <location evidence="1">Membrane</location>
        <topology evidence="1">Multi-pass membrane protein</topology>
    </subcellularLocation>
</comment>
<sequence length="465" mass="48430">MATSAIRDPLPDILIALPVVILACKAGAQLVRRVGQPPVVGEMLVGILLGPSLLGWVWPDAAAWLFPASVLPYLGVLGNLGLLAFMFLVGLELDLGSLRGHSKTAVAVSQASIAVPLLLGSLLALGMYGSFAPDGVQRLQFVMFIAVSMSITAFPVLARILTDRGLYRTRVGALAMACAAVDDVTAWCLLAVVVALAQSSSPFEAVTTAVAAIAFTLAMYYVVRPVLARWAARAERAYTESVVLIVLFSGLCLSALATDEIGVHALFGAFLFGVVTPRGSRVIERQAARLRAFTVPVLLPLFFVTTGLKTDMSLLASDPRQWLWAAAVLAVAVMAKWGGAASAARVAGQNWRDALSIGALMNCRGLTELVVLNIGLSLGVIGPDLFTILVLMALLTTAVTSPALNLIRRGAPEEELPELATDATDATDTERGVDAAGAANAVDVAGPAGLVDASGGSARRPAAIR</sequence>
<dbReference type="EMBL" id="CP108188">
    <property type="protein sequence ID" value="WTR69626.1"/>
    <property type="molecule type" value="Genomic_DNA"/>
</dbReference>
<evidence type="ECO:0000256" key="6">
    <source>
        <dbReference type="ARBA" id="ARBA00023136"/>
    </source>
</evidence>
<dbReference type="Pfam" id="PF00999">
    <property type="entry name" value="Na_H_Exchanger"/>
    <property type="match status" value="1"/>
</dbReference>
<feature type="transmembrane region" description="Helical" evidence="7">
    <location>
        <begin position="70"/>
        <end position="93"/>
    </location>
</feature>